<dbReference type="PANTHER" id="PTHR34876">
    <property type="match status" value="1"/>
</dbReference>
<feature type="chain" id="PRO_5044952774" description="Glucanase" evidence="9">
    <location>
        <begin position="29"/>
        <end position="348"/>
    </location>
</feature>
<evidence type="ECO:0000256" key="3">
    <source>
        <dbReference type="ARBA" id="ARBA00023001"/>
    </source>
</evidence>
<evidence type="ECO:0000256" key="4">
    <source>
        <dbReference type="ARBA" id="ARBA00023157"/>
    </source>
</evidence>
<evidence type="ECO:0000256" key="1">
    <source>
        <dbReference type="ARBA" id="ARBA00022729"/>
    </source>
</evidence>
<dbReference type="PRINTS" id="PR00733">
    <property type="entry name" value="GLHYDRLASE6"/>
</dbReference>
<proteinExistence type="inferred from homology"/>
<dbReference type="PROSITE" id="PS00655">
    <property type="entry name" value="GLYCOSYL_HYDROL_F6_1"/>
    <property type="match status" value="1"/>
</dbReference>
<keyword evidence="5 9" id="KW-0119">Carbohydrate metabolism</keyword>
<dbReference type="PANTHER" id="PTHR34876:SF4">
    <property type="entry name" value="1,4-BETA-D-GLUCAN CELLOBIOHYDROLASE C-RELATED"/>
    <property type="match status" value="1"/>
</dbReference>
<evidence type="ECO:0000256" key="8">
    <source>
        <dbReference type="PROSITE-ProRule" id="PRU10056"/>
    </source>
</evidence>
<feature type="signal peptide" evidence="9">
    <location>
        <begin position="1"/>
        <end position="28"/>
    </location>
</feature>
<dbReference type="Pfam" id="PF01341">
    <property type="entry name" value="Glyco_hydro_6"/>
    <property type="match status" value="1"/>
</dbReference>
<dbReference type="InterPro" id="IPR036434">
    <property type="entry name" value="Beta_cellobiohydrolase_sf"/>
</dbReference>
<feature type="region of interest" description="Disordered" evidence="10">
    <location>
        <begin position="27"/>
        <end position="51"/>
    </location>
</feature>
<evidence type="ECO:0000313" key="11">
    <source>
        <dbReference type="EMBL" id="MFB9909145.1"/>
    </source>
</evidence>
<dbReference type="EC" id="3.2.1.-" evidence="9"/>
<gene>
    <name evidence="11" type="ORF">ACFFQA_34850</name>
</gene>
<keyword evidence="4" id="KW-1015">Disulfide bond</keyword>
<evidence type="ECO:0000256" key="10">
    <source>
        <dbReference type="SAM" id="MobiDB-lite"/>
    </source>
</evidence>
<evidence type="ECO:0000256" key="7">
    <source>
        <dbReference type="ARBA" id="ARBA00023326"/>
    </source>
</evidence>
<organism evidence="11 12">
    <name type="scientific">Allokutzneria oryzae</name>
    <dbReference type="NCBI Taxonomy" id="1378989"/>
    <lineage>
        <taxon>Bacteria</taxon>
        <taxon>Bacillati</taxon>
        <taxon>Actinomycetota</taxon>
        <taxon>Actinomycetes</taxon>
        <taxon>Pseudonocardiales</taxon>
        <taxon>Pseudonocardiaceae</taxon>
        <taxon>Allokutzneria</taxon>
    </lineage>
</organism>
<comment type="caution">
    <text evidence="11">The sequence shown here is derived from an EMBL/GenBank/DDBJ whole genome shotgun (WGS) entry which is preliminary data.</text>
</comment>
<keyword evidence="7 9" id="KW-0624">Polysaccharide degradation</keyword>
<sequence>MRRKSKARLLTALAAVLVVLTACTSDPAVEPTPERSDRGSSRAPVPGPLPQPIPSPFQGAKFFYVDPEANVVSWLRANSGDARAGAIEDRLARQPTARWIGPGENTERRVSTFVAGAYASGQLPVLVGYNIPNRDCGSFSAGGARSADEYLRWVDVVARAIGDRPALMLLEPDAVIHLQCLDDAGRQERKRMLTTAVATLNRYATSTWVYLDGGDGVHNPAERVAAGLAEVGLGGGARGFAVNVSNFNSTDDAVEYAGELKRILRSRYGIDAGFVIDTSRNGNGSDGSWCNPGGRRLGTAPQVGGPGGADALLWVKRPGESDGDCGVGKGTQSGAFYPELAMKLINGD</sequence>
<evidence type="ECO:0000313" key="12">
    <source>
        <dbReference type="Proteomes" id="UP001589693"/>
    </source>
</evidence>
<dbReference type="PIRSF" id="PIRSF001100">
    <property type="entry name" value="Beta_cellobiohydrolase"/>
    <property type="match status" value="1"/>
</dbReference>
<reference evidence="11 12" key="1">
    <citation type="submission" date="2024-09" db="EMBL/GenBank/DDBJ databases">
        <authorList>
            <person name="Sun Q."/>
            <person name="Mori K."/>
        </authorList>
    </citation>
    <scope>NUCLEOTIDE SEQUENCE [LARGE SCALE GENOMIC DNA]</scope>
    <source>
        <strain evidence="11 12">TBRC 7907</strain>
    </source>
</reference>
<dbReference type="GO" id="GO:0016787">
    <property type="term" value="F:hydrolase activity"/>
    <property type="evidence" value="ECO:0007669"/>
    <property type="project" value="UniProtKB-KW"/>
</dbReference>
<accession>A0ABV6A7I2</accession>
<comment type="similarity">
    <text evidence="9">Belongs to the glycosyl hydrolase family 6.</text>
</comment>
<dbReference type="InterPro" id="IPR016288">
    <property type="entry name" value="Beta_cellobiohydrolase"/>
</dbReference>
<protein>
    <recommendedName>
        <fullName evidence="9">Glucanase</fullName>
        <ecNumber evidence="9">3.2.1.-</ecNumber>
    </recommendedName>
</protein>
<dbReference type="Proteomes" id="UP001589693">
    <property type="component" value="Unassembled WGS sequence"/>
</dbReference>
<name>A0ABV6A7I2_9PSEU</name>
<dbReference type="SUPFAM" id="SSF51989">
    <property type="entry name" value="Glycosyl hydrolases family 6, cellulases"/>
    <property type="match status" value="1"/>
</dbReference>
<dbReference type="InterPro" id="IPR001524">
    <property type="entry name" value="Glyco_hydro_6_CS"/>
</dbReference>
<evidence type="ECO:0000256" key="2">
    <source>
        <dbReference type="ARBA" id="ARBA00022801"/>
    </source>
</evidence>
<keyword evidence="12" id="KW-1185">Reference proteome</keyword>
<dbReference type="Gene3D" id="3.20.20.40">
    <property type="entry name" value="1, 4-beta cellobiohydrolase"/>
    <property type="match status" value="1"/>
</dbReference>
<keyword evidence="2 9" id="KW-0378">Hydrolase</keyword>
<dbReference type="RefSeq" id="WP_377861633.1">
    <property type="nucleotide sequence ID" value="NZ_JBHLZU010000033.1"/>
</dbReference>
<keyword evidence="1 9" id="KW-0732">Signal</keyword>
<feature type="active site" evidence="8">
    <location>
        <position position="135"/>
    </location>
</feature>
<keyword evidence="3 9" id="KW-0136">Cellulose degradation</keyword>
<dbReference type="EMBL" id="JBHLZU010000033">
    <property type="protein sequence ID" value="MFB9909145.1"/>
    <property type="molecule type" value="Genomic_DNA"/>
</dbReference>
<dbReference type="PROSITE" id="PS51257">
    <property type="entry name" value="PROKAR_LIPOPROTEIN"/>
    <property type="match status" value="1"/>
</dbReference>
<evidence type="ECO:0000256" key="5">
    <source>
        <dbReference type="ARBA" id="ARBA00023277"/>
    </source>
</evidence>
<evidence type="ECO:0000256" key="9">
    <source>
        <dbReference type="RuleBase" id="RU361186"/>
    </source>
</evidence>
<keyword evidence="6 9" id="KW-0326">Glycosidase</keyword>
<evidence type="ECO:0000256" key="6">
    <source>
        <dbReference type="ARBA" id="ARBA00023295"/>
    </source>
</evidence>